<evidence type="ECO:0000256" key="4">
    <source>
        <dbReference type="ARBA" id="ARBA00013049"/>
    </source>
</evidence>
<dbReference type="Pfam" id="PF00202">
    <property type="entry name" value="Aminotran_3"/>
    <property type="match status" value="1"/>
</dbReference>
<dbReference type="InterPro" id="IPR005814">
    <property type="entry name" value="Aminotrans_3"/>
</dbReference>
<dbReference type="CDD" id="cd00610">
    <property type="entry name" value="OAT_like"/>
    <property type="match status" value="1"/>
</dbReference>
<dbReference type="EC" id="2.6.1.44" evidence="4"/>
<dbReference type="GO" id="GO:0009853">
    <property type="term" value="P:photorespiration"/>
    <property type="evidence" value="ECO:0007669"/>
    <property type="project" value="UniProtKB-KW"/>
</dbReference>
<evidence type="ECO:0000256" key="5">
    <source>
        <dbReference type="ARBA" id="ARBA00022898"/>
    </source>
</evidence>
<dbReference type="GO" id="GO:0030170">
    <property type="term" value="F:pyridoxal phosphate binding"/>
    <property type="evidence" value="ECO:0007669"/>
    <property type="project" value="InterPro"/>
</dbReference>
<evidence type="ECO:0000256" key="6">
    <source>
        <dbReference type="ARBA" id="ARBA00023238"/>
    </source>
</evidence>
<comment type="cofactor">
    <cofactor evidence="2">
        <name>pyridoxal 5'-phosphate</name>
        <dbReference type="ChEBI" id="CHEBI:597326"/>
    </cofactor>
</comment>
<dbReference type="SUPFAM" id="SSF53383">
    <property type="entry name" value="PLP-dependent transferases"/>
    <property type="match status" value="1"/>
</dbReference>
<reference evidence="8 9" key="1">
    <citation type="journal article" date="2023" name="Hortic Res">
        <title>Pangenome of water caltrop reveals structural variations and asymmetric subgenome divergence after allopolyploidization.</title>
        <authorList>
            <person name="Zhang X."/>
            <person name="Chen Y."/>
            <person name="Wang L."/>
            <person name="Yuan Y."/>
            <person name="Fang M."/>
            <person name="Shi L."/>
            <person name="Lu R."/>
            <person name="Comes H.P."/>
            <person name="Ma Y."/>
            <person name="Chen Y."/>
            <person name="Huang G."/>
            <person name="Zhou Y."/>
            <person name="Zheng Z."/>
            <person name="Qiu Y."/>
        </authorList>
    </citation>
    <scope>NUCLEOTIDE SEQUENCE [LARGE SCALE GENOMIC DNA]</scope>
    <source>
        <strain evidence="8">F231</strain>
    </source>
</reference>
<keyword evidence="5 7" id="KW-0663">Pyridoxal phosphate</keyword>
<keyword evidence="6" id="KW-0601">Photorespiration</keyword>
<protein>
    <recommendedName>
        <fullName evidence="4">alanine--glyoxylate transaminase</fullName>
        <ecNumber evidence="4">2.6.1.44</ecNumber>
    </recommendedName>
</protein>
<gene>
    <name evidence="8" type="ORF">SAY86_020956</name>
</gene>
<dbReference type="Proteomes" id="UP001346149">
    <property type="component" value="Unassembled WGS sequence"/>
</dbReference>
<dbReference type="PANTHER" id="PTHR45688:SF13">
    <property type="entry name" value="ALANINE--GLYOXYLATE AMINOTRANSFERASE 2-LIKE"/>
    <property type="match status" value="1"/>
</dbReference>
<keyword evidence="9" id="KW-1185">Reference proteome</keyword>
<dbReference type="PANTHER" id="PTHR45688">
    <property type="match status" value="1"/>
</dbReference>
<evidence type="ECO:0000313" key="9">
    <source>
        <dbReference type="Proteomes" id="UP001346149"/>
    </source>
</evidence>
<dbReference type="Gene3D" id="3.40.640.10">
    <property type="entry name" value="Type I PLP-dependent aspartate aminotransferase-like (Major domain)"/>
    <property type="match status" value="1"/>
</dbReference>
<dbReference type="PIRSF" id="PIRSF000521">
    <property type="entry name" value="Transaminase_4ab_Lys_Orn"/>
    <property type="match status" value="1"/>
</dbReference>
<dbReference type="InterPro" id="IPR015421">
    <property type="entry name" value="PyrdxlP-dep_Trfase_major"/>
</dbReference>
<dbReference type="AlphaFoldDB" id="A0AAN7M7T0"/>
<comment type="catalytic activity">
    <reaction evidence="1">
        <text>glyoxylate + L-alanine = glycine + pyruvate</text>
        <dbReference type="Rhea" id="RHEA:24248"/>
        <dbReference type="ChEBI" id="CHEBI:15361"/>
        <dbReference type="ChEBI" id="CHEBI:36655"/>
        <dbReference type="ChEBI" id="CHEBI:57305"/>
        <dbReference type="ChEBI" id="CHEBI:57972"/>
        <dbReference type="EC" id="2.6.1.44"/>
    </reaction>
</comment>
<evidence type="ECO:0000256" key="3">
    <source>
        <dbReference type="ARBA" id="ARBA00008954"/>
    </source>
</evidence>
<sequence length="405" mass="43486">MGQIRILVNIVAGKKQYLFDEEGRRYLDAFAGIATVSCGHCHPDVVSTIVEQASRLQHSTVLYLNHAIADLAQALAKKMPGDLKVAFFTNSGTEANELAMMIARLYTGCHDIISLRGAYHGNAAGTMGATAQCNWKFNIVQSGVHHALNPDPYRGVFGSDGEKYASDVKDLIDFGTSGHVAGFISEAIQGVGGIIELAPGYLPAVYSTIKKAGGLCIADEVQAGFARTGSHFWGFEAHGVVPDIVTMAKGIGNGIPLGAVVTTPEIAQVLTRRSYSNTFGGNPICTAAGLAVLKVIEKEKLQENAHAVGSYLKKRLLSLQDKYEFVGDVRGRGLMIGLELVTDRTMKTPAKAETMHVMEQMKDMGVLVGKGGFYGNVLRITPPLCFAEEDADFFADVMDYSLSKM</sequence>
<comment type="similarity">
    <text evidence="3 7">Belongs to the class-III pyridoxal-phosphate-dependent aminotransferase family.</text>
</comment>
<evidence type="ECO:0000256" key="1">
    <source>
        <dbReference type="ARBA" id="ARBA00001781"/>
    </source>
</evidence>
<evidence type="ECO:0000256" key="7">
    <source>
        <dbReference type="RuleBase" id="RU003560"/>
    </source>
</evidence>
<dbReference type="GO" id="GO:0008453">
    <property type="term" value="F:alanine-glyoxylate transaminase activity"/>
    <property type="evidence" value="ECO:0007669"/>
    <property type="project" value="UniProtKB-EC"/>
</dbReference>
<comment type="caution">
    <text evidence="8">The sequence shown here is derived from an EMBL/GenBank/DDBJ whole genome shotgun (WGS) entry which is preliminary data.</text>
</comment>
<dbReference type="InterPro" id="IPR015422">
    <property type="entry name" value="PyrdxlP-dep_Trfase_small"/>
</dbReference>
<proteinExistence type="inferred from homology"/>
<evidence type="ECO:0000256" key="2">
    <source>
        <dbReference type="ARBA" id="ARBA00001933"/>
    </source>
</evidence>
<dbReference type="EMBL" id="JAXQNO010000003">
    <property type="protein sequence ID" value="KAK4800469.1"/>
    <property type="molecule type" value="Genomic_DNA"/>
</dbReference>
<dbReference type="InterPro" id="IPR015424">
    <property type="entry name" value="PyrdxlP-dep_Trfase"/>
</dbReference>
<name>A0AAN7M7T0_TRANT</name>
<dbReference type="Gene3D" id="3.90.1150.10">
    <property type="entry name" value="Aspartate Aminotransferase, domain 1"/>
    <property type="match status" value="1"/>
</dbReference>
<dbReference type="PROSITE" id="PS00600">
    <property type="entry name" value="AA_TRANSFER_CLASS_3"/>
    <property type="match status" value="1"/>
</dbReference>
<organism evidence="8 9">
    <name type="scientific">Trapa natans</name>
    <name type="common">Water chestnut</name>
    <dbReference type="NCBI Taxonomy" id="22666"/>
    <lineage>
        <taxon>Eukaryota</taxon>
        <taxon>Viridiplantae</taxon>
        <taxon>Streptophyta</taxon>
        <taxon>Embryophyta</taxon>
        <taxon>Tracheophyta</taxon>
        <taxon>Spermatophyta</taxon>
        <taxon>Magnoliopsida</taxon>
        <taxon>eudicotyledons</taxon>
        <taxon>Gunneridae</taxon>
        <taxon>Pentapetalae</taxon>
        <taxon>rosids</taxon>
        <taxon>malvids</taxon>
        <taxon>Myrtales</taxon>
        <taxon>Lythraceae</taxon>
        <taxon>Trapa</taxon>
    </lineage>
</organism>
<accession>A0AAN7M7T0</accession>
<dbReference type="GO" id="GO:0005739">
    <property type="term" value="C:mitochondrion"/>
    <property type="evidence" value="ECO:0007669"/>
    <property type="project" value="TreeGrafter"/>
</dbReference>
<dbReference type="InterPro" id="IPR049704">
    <property type="entry name" value="Aminotrans_3_PPA_site"/>
</dbReference>
<evidence type="ECO:0000313" key="8">
    <source>
        <dbReference type="EMBL" id="KAK4800469.1"/>
    </source>
</evidence>
<dbReference type="FunFam" id="3.40.640.10:FF:000004">
    <property type="entry name" value="Acetylornithine aminotransferase"/>
    <property type="match status" value="1"/>
</dbReference>